<evidence type="ECO:0000256" key="1">
    <source>
        <dbReference type="ARBA" id="ARBA00004651"/>
    </source>
</evidence>
<feature type="domain" description="VTT" evidence="7">
    <location>
        <begin position="85"/>
        <end position="198"/>
    </location>
</feature>
<dbReference type="InterPro" id="IPR015414">
    <property type="entry name" value="TMEM64"/>
</dbReference>
<feature type="transmembrane region" description="Helical" evidence="6">
    <location>
        <begin position="94"/>
        <end position="120"/>
    </location>
</feature>
<reference evidence="8 9" key="1">
    <citation type="submission" date="2020-07" db="EMBL/GenBank/DDBJ databases">
        <title>Stappia sp., F7233, whole genome shotgun sequencing project.</title>
        <authorList>
            <person name="Jiang S."/>
            <person name="Liu Z.W."/>
            <person name="Du Z.J."/>
        </authorList>
    </citation>
    <scope>NUCLEOTIDE SEQUENCE [LARGE SCALE GENOMIC DNA]</scope>
    <source>
        <strain evidence="8 9">F7233</strain>
    </source>
</reference>
<dbReference type="Pfam" id="PF09335">
    <property type="entry name" value="VTT_dom"/>
    <property type="match status" value="1"/>
</dbReference>
<keyword evidence="5 6" id="KW-0472">Membrane</keyword>
<dbReference type="PANTHER" id="PTHR12677:SF59">
    <property type="entry name" value="GOLGI APPARATUS MEMBRANE PROTEIN TVP38-RELATED"/>
    <property type="match status" value="1"/>
</dbReference>
<keyword evidence="9" id="KW-1185">Reference proteome</keyword>
<evidence type="ECO:0000313" key="9">
    <source>
        <dbReference type="Proteomes" id="UP000541109"/>
    </source>
</evidence>
<accession>A0A839A9A8</accession>
<evidence type="ECO:0000259" key="7">
    <source>
        <dbReference type="Pfam" id="PF09335"/>
    </source>
</evidence>
<evidence type="ECO:0000256" key="2">
    <source>
        <dbReference type="ARBA" id="ARBA00022475"/>
    </source>
</evidence>
<evidence type="ECO:0000256" key="6">
    <source>
        <dbReference type="RuleBase" id="RU366058"/>
    </source>
</evidence>
<dbReference type="AlphaFoldDB" id="A0A839A9A8"/>
<protein>
    <recommendedName>
        <fullName evidence="6">TVP38/TMEM64 family membrane protein</fullName>
    </recommendedName>
</protein>
<dbReference type="EMBL" id="JACFXV010000038">
    <property type="protein sequence ID" value="MBA5776200.1"/>
    <property type="molecule type" value="Genomic_DNA"/>
</dbReference>
<keyword evidence="4 6" id="KW-1133">Transmembrane helix</keyword>
<dbReference type="InterPro" id="IPR032816">
    <property type="entry name" value="VTT_dom"/>
</dbReference>
<dbReference type="Proteomes" id="UP000541109">
    <property type="component" value="Unassembled WGS sequence"/>
</dbReference>
<gene>
    <name evidence="8" type="ORF">H2509_03580</name>
</gene>
<keyword evidence="3 6" id="KW-0812">Transmembrane</keyword>
<evidence type="ECO:0000256" key="3">
    <source>
        <dbReference type="ARBA" id="ARBA00022692"/>
    </source>
</evidence>
<feature type="transmembrane region" description="Helical" evidence="6">
    <location>
        <begin position="233"/>
        <end position="250"/>
    </location>
</feature>
<feature type="transmembrane region" description="Helical" evidence="6">
    <location>
        <begin position="147"/>
        <end position="166"/>
    </location>
</feature>
<evidence type="ECO:0000256" key="5">
    <source>
        <dbReference type="ARBA" id="ARBA00023136"/>
    </source>
</evidence>
<feature type="transmembrane region" description="Helical" evidence="6">
    <location>
        <begin position="21"/>
        <end position="41"/>
    </location>
</feature>
<feature type="transmembrane region" description="Helical" evidence="6">
    <location>
        <begin position="61"/>
        <end position="82"/>
    </location>
</feature>
<dbReference type="PANTHER" id="PTHR12677">
    <property type="entry name" value="GOLGI APPARATUS MEMBRANE PROTEIN TVP38-RELATED"/>
    <property type="match status" value="1"/>
</dbReference>
<evidence type="ECO:0000313" key="8">
    <source>
        <dbReference type="EMBL" id="MBA5776200.1"/>
    </source>
</evidence>
<comment type="caution">
    <text evidence="8">The sequence shown here is derived from an EMBL/GenBank/DDBJ whole genome shotgun (WGS) entry which is preliminary data.</text>
</comment>
<sequence>MAGAGGKDVMTEGLWIRLRRWLPLLAIVALMSIGFALGWHRHLTLSTLIKERARLVGYVEANLLIAALTYIAIYIVSVALSFPGASILTIVGGFLFGWFLGGTLTAVGATIGACCIFLAARSSLGAALKAKAGPFVNRLAKGFRDDAFNYLLFLRLTPIFPFWLVNIAPALFDVRLRVYAWATFIGILPGTYAYSFVGTGLDSIIEAQEAANPGCAAAGSCRVDIAALVTPEIIIAFAALGIVSLLPVVIRKLRGGRRGGE</sequence>
<proteinExistence type="inferred from homology"/>
<feature type="transmembrane region" description="Helical" evidence="6">
    <location>
        <begin position="178"/>
        <end position="197"/>
    </location>
</feature>
<evidence type="ECO:0000256" key="4">
    <source>
        <dbReference type="ARBA" id="ARBA00022989"/>
    </source>
</evidence>
<dbReference type="GO" id="GO:0005886">
    <property type="term" value="C:plasma membrane"/>
    <property type="evidence" value="ECO:0007669"/>
    <property type="project" value="UniProtKB-SubCell"/>
</dbReference>
<comment type="similarity">
    <text evidence="6">Belongs to the TVP38/TMEM64 family.</text>
</comment>
<name>A0A839A9A8_9HYPH</name>
<comment type="subcellular location">
    <subcellularLocation>
        <location evidence="1 6">Cell membrane</location>
        <topology evidence="1 6">Multi-pass membrane protein</topology>
    </subcellularLocation>
</comment>
<organism evidence="8 9">
    <name type="scientific">Stappia albiluteola</name>
    <dbReference type="NCBI Taxonomy" id="2758565"/>
    <lineage>
        <taxon>Bacteria</taxon>
        <taxon>Pseudomonadati</taxon>
        <taxon>Pseudomonadota</taxon>
        <taxon>Alphaproteobacteria</taxon>
        <taxon>Hyphomicrobiales</taxon>
        <taxon>Stappiaceae</taxon>
        <taxon>Stappia</taxon>
    </lineage>
</organism>
<keyword evidence="2 6" id="KW-1003">Cell membrane</keyword>